<dbReference type="EMBL" id="ASPP01000372">
    <property type="protein sequence ID" value="ETO36708.1"/>
    <property type="molecule type" value="Genomic_DNA"/>
</dbReference>
<feature type="transmembrane region" description="Helical" evidence="1">
    <location>
        <begin position="47"/>
        <end position="68"/>
    </location>
</feature>
<evidence type="ECO:0000313" key="2">
    <source>
        <dbReference type="EMBL" id="ETO36708.1"/>
    </source>
</evidence>
<evidence type="ECO:0008006" key="4">
    <source>
        <dbReference type="Google" id="ProtNLM"/>
    </source>
</evidence>
<reference evidence="2 3" key="1">
    <citation type="journal article" date="2013" name="Curr. Biol.">
        <title>The Genome of the Foraminiferan Reticulomyxa filosa.</title>
        <authorList>
            <person name="Glockner G."/>
            <person name="Hulsmann N."/>
            <person name="Schleicher M."/>
            <person name="Noegel A.A."/>
            <person name="Eichinger L."/>
            <person name="Gallinger C."/>
            <person name="Pawlowski J."/>
            <person name="Sierra R."/>
            <person name="Euteneuer U."/>
            <person name="Pillet L."/>
            <person name="Moustafa A."/>
            <person name="Platzer M."/>
            <person name="Groth M."/>
            <person name="Szafranski K."/>
            <person name="Schliwa M."/>
        </authorList>
    </citation>
    <scope>NUCLEOTIDE SEQUENCE [LARGE SCALE GENOMIC DNA]</scope>
</reference>
<feature type="transmembrane region" description="Helical" evidence="1">
    <location>
        <begin position="80"/>
        <end position="102"/>
    </location>
</feature>
<dbReference type="AlphaFoldDB" id="X6PF24"/>
<evidence type="ECO:0000313" key="3">
    <source>
        <dbReference type="Proteomes" id="UP000023152"/>
    </source>
</evidence>
<keyword evidence="3" id="KW-1185">Reference proteome</keyword>
<proteinExistence type="predicted"/>
<comment type="caution">
    <text evidence="2">The sequence shown here is derived from an EMBL/GenBank/DDBJ whole genome shotgun (WGS) entry which is preliminary data.</text>
</comment>
<keyword evidence="1" id="KW-0812">Transmembrane</keyword>
<name>X6PF24_RETFI</name>
<accession>X6PF24</accession>
<gene>
    <name evidence="2" type="ORF">RFI_00353</name>
</gene>
<sequence>HNNSTLFLKAIKCFIILNIKLLKCQLKILTINKISKKKKFNIQKLQDYYIFFLKKIMFKYLFFIEKIILPFRYGSFFCNILYLFLWAPHIIYIQNLLCYCLFRKYCYEIQEDLILYNSNVY</sequence>
<evidence type="ECO:0000256" key="1">
    <source>
        <dbReference type="SAM" id="Phobius"/>
    </source>
</evidence>
<organism evidence="2 3">
    <name type="scientific">Reticulomyxa filosa</name>
    <dbReference type="NCBI Taxonomy" id="46433"/>
    <lineage>
        <taxon>Eukaryota</taxon>
        <taxon>Sar</taxon>
        <taxon>Rhizaria</taxon>
        <taxon>Retaria</taxon>
        <taxon>Foraminifera</taxon>
        <taxon>Monothalamids</taxon>
        <taxon>Reticulomyxidae</taxon>
        <taxon>Reticulomyxa</taxon>
    </lineage>
</organism>
<protein>
    <recommendedName>
        <fullName evidence="4">Transmembrane protein</fullName>
    </recommendedName>
</protein>
<keyword evidence="1" id="KW-1133">Transmembrane helix</keyword>
<feature type="non-terminal residue" evidence="2">
    <location>
        <position position="1"/>
    </location>
</feature>
<dbReference type="Proteomes" id="UP000023152">
    <property type="component" value="Unassembled WGS sequence"/>
</dbReference>
<keyword evidence="1" id="KW-0472">Membrane</keyword>